<dbReference type="AlphaFoldDB" id="A0A1E5VL12"/>
<dbReference type="InterPro" id="IPR029466">
    <property type="entry name" value="NAM-associated_C"/>
</dbReference>
<proteinExistence type="predicted"/>
<dbReference type="Proteomes" id="UP000095767">
    <property type="component" value="Unassembled WGS sequence"/>
</dbReference>
<reference evidence="3 4" key="1">
    <citation type="submission" date="2016-09" db="EMBL/GenBank/DDBJ databases">
        <title>The draft genome of Dichanthelium oligosanthes: A C3 panicoid grass species.</title>
        <authorList>
            <person name="Studer A.J."/>
            <person name="Schnable J.C."/>
            <person name="Brutnell T.P."/>
        </authorList>
    </citation>
    <scope>NUCLEOTIDE SEQUENCE [LARGE SCALE GENOMIC DNA]</scope>
    <source>
        <strain evidence="4">cv. Kellogg 1175</strain>
        <tissue evidence="3">Leaf</tissue>
    </source>
</reference>
<keyword evidence="4" id="KW-1185">Reference proteome</keyword>
<feature type="compositionally biased region" description="Low complexity" evidence="1">
    <location>
        <begin position="55"/>
        <end position="68"/>
    </location>
</feature>
<protein>
    <recommendedName>
        <fullName evidence="2">No apical meristem-associated C-terminal domain-containing protein</fullName>
    </recommendedName>
</protein>
<feature type="compositionally biased region" description="Basic and acidic residues" evidence="1">
    <location>
        <begin position="72"/>
        <end position="87"/>
    </location>
</feature>
<feature type="domain" description="No apical meristem-associated C-terminal" evidence="2">
    <location>
        <begin position="2"/>
        <end position="81"/>
    </location>
</feature>
<feature type="region of interest" description="Disordered" evidence="1">
    <location>
        <begin position="43"/>
        <end position="93"/>
    </location>
</feature>
<evidence type="ECO:0000259" key="2">
    <source>
        <dbReference type="Pfam" id="PF14303"/>
    </source>
</evidence>
<sequence length="93" mass="10660">LQHCWVLLEHDEKWRTTNNYVPTKSKKSSNSCFLVDDDHVDLDDLDDEDSDGRRSPTTSSPLLPSTKRPPGRKAEKEKLKKGGEPHTRSLWTT</sequence>
<accession>A0A1E5VL12</accession>
<evidence type="ECO:0000313" key="4">
    <source>
        <dbReference type="Proteomes" id="UP000095767"/>
    </source>
</evidence>
<feature type="non-terminal residue" evidence="3">
    <location>
        <position position="1"/>
    </location>
</feature>
<comment type="caution">
    <text evidence="3">The sequence shown here is derived from an EMBL/GenBank/DDBJ whole genome shotgun (WGS) entry which is preliminary data.</text>
</comment>
<name>A0A1E5VL12_9POAL</name>
<dbReference type="Pfam" id="PF14303">
    <property type="entry name" value="NAM-associated"/>
    <property type="match status" value="1"/>
</dbReference>
<gene>
    <name evidence="3" type="ORF">BAE44_0013176</name>
</gene>
<evidence type="ECO:0000256" key="1">
    <source>
        <dbReference type="SAM" id="MobiDB-lite"/>
    </source>
</evidence>
<dbReference type="EMBL" id="LWDX02036219">
    <property type="protein sequence ID" value="OEL25805.1"/>
    <property type="molecule type" value="Genomic_DNA"/>
</dbReference>
<organism evidence="3 4">
    <name type="scientific">Dichanthelium oligosanthes</name>
    <dbReference type="NCBI Taxonomy" id="888268"/>
    <lineage>
        <taxon>Eukaryota</taxon>
        <taxon>Viridiplantae</taxon>
        <taxon>Streptophyta</taxon>
        <taxon>Embryophyta</taxon>
        <taxon>Tracheophyta</taxon>
        <taxon>Spermatophyta</taxon>
        <taxon>Magnoliopsida</taxon>
        <taxon>Liliopsida</taxon>
        <taxon>Poales</taxon>
        <taxon>Poaceae</taxon>
        <taxon>PACMAD clade</taxon>
        <taxon>Panicoideae</taxon>
        <taxon>Panicodae</taxon>
        <taxon>Paniceae</taxon>
        <taxon>Dichantheliinae</taxon>
        <taxon>Dichanthelium</taxon>
    </lineage>
</organism>
<evidence type="ECO:0000313" key="3">
    <source>
        <dbReference type="EMBL" id="OEL25805.1"/>
    </source>
</evidence>